<dbReference type="GO" id="GO:0003824">
    <property type="term" value="F:catalytic activity"/>
    <property type="evidence" value="ECO:0007669"/>
    <property type="project" value="InterPro"/>
</dbReference>
<dbReference type="GO" id="GO:0030151">
    <property type="term" value="F:molybdenum ion binding"/>
    <property type="evidence" value="ECO:0007669"/>
    <property type="project" value="InterPro"/>
</dbReference>
<sequence length="273" mass="29793">MGEKLHVCEGMLSDLASLATDRARFMIAGIEDKAAGRVTALWRYPVSSVGGERLNIAEIDKFGVLGDRLYGLFDSATGQVAAPEKETRWRPALFLSSRIGSIGQVDLRFPGGGWISVSDTSVTERLTAHFGFDVGIGRYGDHSAGSATKVSPRYVASPLHIVTTGSIRALEQLTGESAPDPRRFRPNILIETSGETFPEKQWLGRRLQVGSVHSRVVEETKRCGMTLIAQPGVEEKPEILRGILRHNRRNLGVYCDIEMPGVVRIGDGAYLTS</sequence>
<dbReference type="Pfam" id="PF03476">
    <property type="entry name" value="MOSC_N"/>
    <property type="match status" value="1"/>
</dbReference>
<evidence type="ECO:0000259" key="1">
    <source>
        <dbReference type="PROSITE" id="PS51340"/>
    </source>
</evidence>
<organism evidence="2 3">
    <name type="scientific">Neorhizobium alkalisoli</name>
    <dbReference type="NCBI Taxonomy" id="528178"/>
    <lineage>
        <taxon>Bacteria</taxon>
        <taxon>Pseudomonadati</taxon>
        <taxon>Pseudomonadota</taxon>
        <taxon>Alphaproteobacteria</taxon>
        <taxon>Hyphomicrobiales</taxon>
        <taxon>Rhizobiaceae</taxon>
        <taxon>Rhizobium/Agrobacterium group</taxon>
        <taxon>Neorhizobium</taxon>
    </lineage>
</organism>
<dbReference type="Pfam" id="PF03473">
    <property type="entry name" value="MOSC"/>
    <property type="match status" value="1"/>
</dbReference>
<evidence type="ECO:0000313" key="3">
    <source>
        <dbReference type="Proteomes" id="UP000320653"/>
    </source>
</evidence>
<dbReference type="Gene3D" id="2.40.33.20">
    <property type="entry name" value="PK beta-barrel domain-like"/>
    <property type="match status" value="1"/>
</dbReference>
<keyword evidence="3" id="KW-1185">Reference proteome</keyword>
<dbReference type="SUPFAM" id="SSF50800">
    <property type="entry name" value="PK beta-barrel domain-like"/>
    <property type="match status" value="1"/>
</dbReference>
<dbReference type="PANTHER" id="PTHR36930">
    <property type="entry name" value="METAL-SULFUR CLUSTER BIOSYNTHESIS PROTEINS YUAD-RELATED"/>
    <property type="match status" value="1"/>
</dbReference>
<proteinExistence type="predicted"/>
<gene>
    <name evidence="2" type="ORF">FHW37_11092</name>
</gene>
<dbReference type="Proteomes" id="UP000320653">
    <property type="component" value="Unassembled WGS sequence"/>
</dbReference>
<dbReference type="RefSeq" id="WP_246690936.1">
    <property type="nucleotide sequence ID" value="NZ_VIWP01000010.1"/>
</dbReference>
<protein>
    <recommendedName>
        <fullName evidence="1">MOSC domain-containing protein</fullName>
    </recommendedName>
</protein>
<accession>A0A561QBP8</accession>
<name>A0A561QBP8_9HYPH</name>
<dbReference type="InterPro" id="IPR052716">
    <property type="entry name" value="MOSC_domain"/>
</dbReference>
<dbReference type="PANTHER" id="PTHR36930:SF1">
    <property type="entry name" value="MOSC DOMAIN-CONTAINING PROTEIN"/>
    <property type="match status" value="1"/>
</dbReference>
<dbReference type="AlphaFoldDB" id="A0A561QBP8"/>
<comment type="caution">
    <text evidence="2">The sequence shown here is derived from an EMBL/GenBank/DDBJ whole genome shotgun (WGS) entry which is preliminary data.</text>
</comment>
<dbReference type="GO" id="GO:0030170">
    <property type="term" value="F:pyridoxal phosphate binding"/>
    <property type="evidence" value="ECO:0007669"/>
    <property type="project" value="InterPro"/>
</dbReference>
<dbReference type="EMBL" id="VIWP01000010">
    <property type="protein sequence ID" value="TWF47795.1"/>
    <property type="molecule type" value="Genomic_DNA"/>
</dbReference>
<dbReference type="InterPro" id="IPR005303">
    <property type="entry name" value="MOCOS_middle"/>
</dbReference>
<feature type="domain" description="MOSC" evidence="1">
    <location>
        <begin position="120"/>
        <end position="272"/>
    </location>
</feature>
<reference evidence="2 3" key="1">
    <citation type="submission" date="2019-06" db="EMBL/GenBank/DDBJ databases">
        <title>Sorghum-associated microbial communities from plants grown in Nebraska, USA.</title>
        <authorList>
            <person name="Schachtman D."/>
        </authorList>
    </citation>
    <scope>NUCLEOTIDE SEQUENCE [LARGE SCALE GENOMIC DNA]</scope>
    <source>
        <strain evidence="2 3">1225</strain>
    </source>
</reference>
<dbReference type="PROSITE" id="PS51340">
    <property type="entry name" value="MOSC"/>
    <property type="match status" value="1"/>
</dbReference>
<dbReference type="InterPro" id="IPR011037">
    <property type="entry name" value="Pyrv_Knase-like_insert_dom_sf"/>
</dbReference>
<evidence type="ECO:0000313" key="2">
    <source>
        <dbReference type="EMBL" id="TWF47795.1"/>
    </source>
</evidence>
<dbReference type="InterPro" id="IPR005302">
    <property type="entry name" value="MoCF_Sase_C"/>
</dbReference>